<name>A0ACB8MC46_CITSI</name>
<evidence type="ECO:0000313" key="1">
    <source>
        <dbReference type="EMBL" id="KAH9783331.1"/>
    </source>
</evidence>
<accession>A0ACB8MC46</accession>
<dbReference type="Proteomes" id="UP000829398">
    <property type="component" value="Chromosome 3"/>
</dbReference>
<dbReference type="EMBL" id="CM039172">
    <property type="protein sequence ID" value="KAH9783331.1"/>
    <property type="molecule type" value="Genomic_DNA"/>
</dbReference>
<organism evidence="1 2">
    <name type="scientific">Citrus sinensis</name>
    <name type="common">Sweet orange</name>
    <name type="synonym">Citrus aurantium var. sinensis</name>
    <dbReference type="NCBI Taxonomy" id="2711"/>
    <lineage>
        <taxon>Eukaryota</taxon>
        <taxon>Viridiplantae</taxon>
        <taxon>Streptophyta</taxon>
        <taxon>Embryophyta</taxon>
        <taxon>Tracheophyta</taxon>
        <taxon>Spermatophyta</taxon>
        <taxon>Magnoliopsida</taxon>
        <taxon>eudicotyledons</taxon>
        <taxon>Gunneridae</taxon>
        <taxon>Pentapetalae</taxon>
        <taxon>rosids</taxon>
        <taxon>malvids</taxon>
        <taxon>Sapindales</taxon>
        <taxon>Rutaceae</taxon>
        <taxon>Aurantioideae</taxon>
        <taxon>Citrus</taxon>
    </lineage>
</organism>
<comment type="caution">
    <text evidence="1">The sequence shown here is derived from an EMBL/GenBank/DDBJ whole genome shotgun (WGS) entry which is preliminary data.</text>
</comment>
<proteinExistence type="predicted"/>
<gene>
    <name evidence="1" type="ORF">KPL71_009270</name>
</gene>
<sequence length="1280" mass="144347">MSNCELKLRQDNTILNKVRNQLWDLPNMQPGFIFQLRAHHVINQRATSAKPDTFLYLQSDHTLFVTYNNMFHFLSNILADEGVTVDANGCFLSDKGLHLLRLDASGGMPIMFPQSVRIYTLTKLVVCVLDYFKRLRTNPSNRFRKFVPIAMDLRMAINNKSNVTRLPEKRIESEKDCAICLDGIVVGQLASCTPCDHVFHKRGEDTRVIFISHLYAALCRKKIKTFTDNEDLNRGDEISPALLNAIEGSKISVIIFSKGYASSKWCLNELVKILDCKKANDQIVIPVFYNVSPFSVRHQTGIFGDAFVKFGQQFREKPEMVQKWRDELTETSHLAGHESTKFRNDALLIDKIVEDVLKNLEKITISTDSYNGLVGLNSRIEQIKPLLCMELSDTVQIVGIWGMGGIGKITLATAIFNQFSGGFEGTCFVADVRRNSGTGGGLEHLQKQILSTILSEKLEVAGPNIPQFTKGRFRCMKVLIVLDNVSKVGQLEGLIGGLDQFGLGSRIIITTRDKRVLEKFGVKKIYRVNGLQFDVALEQFCNYAFKENRCPKDLIGHSWRVVRYAKGNPLALKVMGSSLYQKSKTHCFNDLTFEAKNIFLDIACFFEGEDKDFVMRVLDDFVSPELDVLIDKSLVTILDNRLQMHDLLQEMGREIVHKESNEEPGKRSRLWDHRDVSRVLKYNKKAPKLKYIDLNDSTNLTRIPEPSETPNLERMNLRNCTRLALIPSYIQNFNNLANLSLEGCESLRCFPQNIHFVSSIKINCSECVNLREFPRISGNGVELKLRHTPIEEVPSSIDCLPDLETLEMSNCYSLKSLSTSICKLKSLRSLHLAFCEQLGSFPEILEKMQLLEIINLEEASNIKELPSSIENLEGLRELQLMGCTKLGSLPESLGNLKALEFLSAAGVSTTTPQAPLSYREIIKIPRDIGCLSSLVELDLSRNNFESLPSGISHLSRLKWLHLFDCIMLQSSLPELPPHLVMLDARNCKRLQSLPELPSCLEALDASVVETLSNHTSESNMFLSPFIFVNCLKLNQNQSIWAYMQQRIQQVTIASLRLFCEKEFDKPRGISFCLPGSEIPELFSNRSLGSSITIQLPHRCGNKFFIGFAINVVIEIDSDHDNTSCVFRVGCKFGSNHQYFFELFDNAGFNSNHVMLGLYPCWNIGIGLPDGDNGGHQAAAALSFDFLIQYWSDFGKGHHKVKCCGVSPVYANPNQAKPNAFTFQFGASCEDVLDNAEIVGGSDHEDEEESICREQQFNGPRWQTSKFSQILNNVCCFDNDP</sequence>
<evidence type="ECO:0000313" key="2">
    <source>
        <dbReference type="Proteomes" id="UP000829398"/>
    </source>
</evidence>
<keyword evidence="2" id="KW-1185">Reference proteome</keyword>
<protein>
    <submittedName>
        <fullName evidence="1">Disease resistance-like protein DSC1</fullName>
    </submittedName>
</protein>
<reference evidence="2" key="1">
    <citation type="journal article" date="2023" name="Hortic. Res.">
        <title>A chromosome-level phased genome enabling allele-level studies in sweet orange: a case study on citrus Huanglongbing tolerance.</title>
        <authorList>
            <person name="Wu B."/>
            <person name="Yu Q."/>
            <person name="Deng Z."/>
            <person name="Duan Y."/>
            <person name="Luo F."/>
            <person name="Gmitter F. Jr."/>
        </authorList>
    </citation>
    <scope>NUCLEOTIDE SEQUENCE [LARGE SCALE GENOMIC DNA]</scope>
    <source>
        <strain evidence="2">cv. Valencia</strain>
    </source>
</reference>